<evidence type="ECO:0000256" key="2">
    <source>
        <dbReference type="SAM" id="Phobius"/>
    </source>
</evidence>
<sequence>MFTPPPSPEPRRAQHSAPAAEQPPKPLRTLDVTDDPFLRPHFSRSGSSSPERPPYDVNDTPLSPKEDPYAYAQLHKKRTGRRTKWAVVLIPLVLVLVGLSTRYLSHPAIFDALRPRSDWHSLAESGKAWQPHKRHPQPVDEATTIDVTASTASFSTGSVAPAAPTATGSSSTQVPSTAPQLPAPFPQPFDDSLSTNFTTVACQTFFTNMTQALPFRTCRPFSLLVSDSNAFITVSPFKLFSWVSLFPSRLWRVCLACLLSRFGGRA</sequence>
<feature type="compositionally biased region" description="Low complexity" evidence="1">
    <location>
        <begin position="39"/>
        <end position="50"/>
    </location>
</feature>
<dbReference type="EMBL" id="MNAD01001361">
    <property type="protein sequence ID" value="OJT06036.1"/>
    <property type="molecule type" value="Genomic_DNA"/>
</dbReference>
<dbReference type="InterPro" id="IPR056146">
    <property type="entry name" value="DUF7729"/>
</dbReference>
<accession>A0A1M2VEQ6</accession>
<dbReference type="OrthoDB" id="2564812at2759"/>
<feature type="region of interest" description="Disordered" evidence="1">
    <location>
        <begin position="156"/>
        <end position="181"/>
    </location>
</feature>
<evidence type="ECO:0000313" key="5">
    <source>
        <dbReference type="Proteomes" id="UP000184267"/>
    </source>
</evidence>
<evidence type="ECO:0000313" key="4">
    <source>
        <dbReference type="EMBL" id="OJT06036.1"/>
    </source>
</evidence>
<dbReference type="Proteomes" id="UP000184267">
    <property type="component" value="Unassembled WGS sequence"/>
</dbReference>
<name>A0A1M2VEQ6_TRAPU</name>
<protein>
    <recommendedName>
        <fullName evidence="3">DUF7729 domain-containing protein</fullName>
    </recommendedName>
</protein>
<keyword evidence="5" id="KW-1185">Reference proteome</keyword>
<comment type="caution">
    <text evidence="4">The sequence shown here is derived from an EMBL/GenBank/DDBJ whole genome shotgun (WGS) entry which is preliminary data.</text>
</comment>
<feature type="domain" description="DUF7729" evidence="3">
    <location>
        <begin position="184"/>
        <end position="235"/>
    </location>
</feature>
<evidence type="ECO:0000259" key="3">
    <source>
        <dbReference type="Pfam" id="PF24855"/>
    </source>
</evidence>
<dbReference type="PANTHER" id="PTHR39460:SF1">
    <property type="entry name" value="C6 TRANSCRIPTION FACTOR"/>
    <property type="match status" value="1"/>
</dbReference>
<feature type="region of interest" description="Disordered" evidence="1">
    <location>
        <begin position="1"/>
        <end position="66"/>
    </location>
</feature>
<evidence type="ECO:0000256" key="1">
    <source>
        <dbReference type="SAM" id="MobiDB-lite"/>
    </source>
</evidence>
<keyword evidence="2" id="KW-1133">Transmembrane helix</keyword>
<proteinExistence type="predicted"/>
<dbReference type="Pfam" id="PF24855">
    <property type="entry name" value="DUF7729"/>
    <property type="match status" value="1"/>
</dbReference>
<feature type="transmembrane region" description="Helical" evidence="2">
    <location>
        <begin position="85"/>
        <end position="104"/>
    </location>
</feature>
<feature type="compositionally biased region" description="Low complexity" evidence="1">
    <location>
        <begin position="156"/>
        <end position="172"/>
    </location>
</feature>
<reference evidence="4 5" key="1">
    <citation type="submission" date="2016-10" db="EMBL/GenBank/DDBJ databases">
        <title>Genome sequence of the basidiomycete white-rot fungus Trametes pubescens.</title>
        <authorList>
            <person name="Makela M.R."/>
            <person name="Granchi Z."/>
            <person name="Peng M."/>
            <person name="De Vries R.P."/>
            <person name="Grigoriev I."/>
            <person name="Riley R."/>
            <person name="Hilden K."/>
        </authorList>
    </citation>
    <scope>NUCLEOTIDE SEQUENCE [LARGE SCALE GENOMIC DNA]</scope>
    <source>
        <strain evidence="4 5">FBCC735</strain>
    </source>
</reference>
<keyword evidence="2" id="KW-0472">Membrane</keyword>
<dbReference type="PANTHER" id="PTHR39460">
    <property type="entry name" value="EXPRESSED PROTEIN"/>
    <property type="match status" value="1"/>
</dbReference>
<keyword evidence="2" id="KW-0812">Transmembrane</keyword>
<organism evidence="4 5">
    <name type="scientific">Trametes pubescens</name>
    <name type="common">White-rot fungus</name>
    <dbReference type="NCBI Taxonomy" id="154538"/>
    <lineage>
        <taxon>Eukaryota</taxon>
        <taxon>Fungi</taxon>
        <taxon>Dikarya</taxon>
        <taxon>Basidiomycota</taxon>
        <taxon>Agaricomycotina</taxon>
        <taxon>Agaricomycetes</taxon>
        <taxon>Polyporales</taxon>
        <taxon>Polyporaceae</taxon>
        <taxon>Trametes</taxon>
    </lineage>
</organism>
<gene>
    <name evidence="4" type="ORF">TRAPUB_3116</name>
</gene>
<dbReference type="AlphaFoldDB" id="A0A1M2VEQ6"/>